<name>A0A6J4VEA7_9BACT</name>
<feature type="region of interest" description="Disordered" evidence="1">
    <location>
        <begin position="1"/>
        <end position="53"/>
    </location>
</feature>
<evidence type="ECO:0000313" key="2">
    <source>
        <dbReference type="EMBL" id="CAA9571550.1"/>
    </source>
</evidence>
<dbReference type="AlphaFoldDB" id="A0A6J4VEA7"/>
<accession>A0A6J4VEA7</accession>
<feature type="compositionally biased region" description="Low complexity" evidence="1">
    <location>
        <begin position="1"/>
        <end position="14"/>
    </location>
</feature>
<dbReference type="EMBL" id="CADCWG010000254">
    <property type="protein sequence ID" value="CAA9571550.1"/>
    <property type="molecule type" value="Genomic_DNA"/>
</dbReference>
<organism evidence="2">
    <name type="scientific">uncultured Thermomicrobiales bacterium</name>
    <dbReference type="NCBI Taxonomy" id="1645740"/>
    <lineage>
        <taxon>Bacteria</taxon>
        <taxon>Pseudomonadati</taxon>
        <taxon>Thermomicrobiota</taxon>
        <taxon>Thermomicrobia</taxon>
        <taxon>Thermomicrobiales</taxon>
        <taxon>environmental samples</taxon>
    </lineage>
</organism>
<evidence type="ECO:0000256" key="1">
    <source>
        <dbReference type="SAM" id="MobiDB-lite"/>
    </source>
</evidence>
<protein>
    <submittedName>
        <fullName evidence="2">Uncharacterized protein</fullName>
    </submittedName>
</protein>
<gene>
    <name evidence="2" type="ORF">AVDCRST_MAG49-3675</name>
</gene>
<reference evidence="2" key="1">
    <citation type="submission" date="2020-02" db="EMBL/GenBank/DDBJ databases">
        <authorList>
            <person name="Meier V. D."/>
        </authorList>
    </citation>
    <scope>NUCLEOTIDE SEQUENCE</scope>
    <source>
        <strain evidence="2">AVDCRST_MAG49</strain>
    </source>
</reference>
<proteinExistence type="predicted"/>
<sequence length="53" mass="5113">MIARPRLAGGPRAADLADPVRGTSARGGTVAQTDSSGGRRDDGAGHGAGPAPC</sequence>